<dbReference type="SUPFAM" id="SSF49842">
    <property type="entry name" value="TNF-like"/>
    <property type="match status" value="1"/>
</dbReference>
<evidence type="ECO:0008006" key="6">
    <source>
        <dbReference type="Google" id="ProtNLM"/>
    </source>
</evidence>
<reference evidence="2" key="5">
    <citation type="submission" date="2024-05" db="EMBL/GenBank/DDBJ databases">
        <authorList>
            <person name="Sun Q."/>
            <person name="Zhou Y."/>
        </authorList>
    </citation>
    <scope>NUCLEOTIDE SEQUENCE</scope>
    <source>
        <strain evidence="2">CGMCC 1.12707</strain>
    </source>
</reference>
<dbReference type="STRING" id="1434701.SAMN05443634_10759"/>
<dbReference type="Proteomes" id="UP000184120">
    <property type="component" value="Unassembled WGS sequence"/>
</dbReference>
<feature type="signal peptide" evidence="1">
    <location>
        <begin position="1"/>
        <end position="20"/>
    </location>
</feature>
<accession>A0A1M6YVX1</accession>
<evidence type="ECO:0000313" key="5">
    <source>
        <dbReference type="Proteomes" id="UP000650994"/>
    </source>
</evidence>
<evidence type="ECO:0000313" key="2">
    <source>
        <dbReference type="EMBL" id="GGE88060.1"/>
    </source>
</evidence>
<organism evidence="3 4">
    <name type="scientific">Chishuiella changwenlii</name>
    <dbReference type="NCBI Taxonomy" id="1434701"/>
    <lineage>
        <taxon>Bacteria</taxon>
        <taxon>Pseudomonadati</taxon>
        <taxon>Bacteroidota</taxon>
        <taxon>Flavobacteriia</taxon>
        <taxon>Flavobacteriales</taxon>
        <taxon>Weeksellaceae</taxon>
        <taxon>Chishuiella</taxon>
    </lineage>
</organism>
<protein>
    <recommendedName>
        <fullName evidence="6">C1q domain-containing protein</fullName>
    </recommendedName>
</protein>
<gene>
    <name evidence="2" type="ORF">GCM10010984_02230</name>
    <name evidence="3" type="ORF">SAMN05443634_10759</name>
</gene>
<dbReference type="InterPro" id="IPR008983">
    <property type="entry name" value="Tumour_necrosis_fac-like_dom"/>
</dbReference>
<feature type="chain" id="PRO_5012341902" description="C1q domain-containing protein" evidence="1">
    <location>
        <begin position="21"/>
        <end position="220"/>
    </location>
</feature>
<evidence type="ECO:0000313" key="3">
    <source>
        <dbReference type="EMBL" id="SHL22222.1"/>
    </source>
</evidence>
<sequence length="220" mass="23809">MKANLTLLALALLTNTYAQVGINTSNPTSSLDVNGNARVRQIDDLTETPEYLLTADEQGNIKKVETSIVNNGTPASYSPKMAGIFRLTTDVTCSTCDRRIIPFNQNVVSNDEYLQINSNGVYTILSSGLYQFTVQVGVNSVTANSDIIIGILNTSGNWIGRATFSTSNTNRQFRVYTTTLQFNEGDRFSVGINMTTGSVQGTQTGTTGNGNVTNFSVVKY</sequence>
<dbReference type="AlphaFoldDB" id="A0A1M6YVX1"/>
<evidence type="ECO:0000256" key="1">
    <source>
        <dbReference type="SAM" id="SignalP"/>
    </source>
</evidence>
<name>A0A1M6YVX1_9FLAO</name>
<reference evidence="5" key="4">
    <citation type="journal article" date="2019" name="Int. J. Syst. Evol. Microbiol.">
        <title>The Global Catalogue of Microorganisms (GCM) 10K type strain sequencing project: providing services to taxonomists for standard genome sequencing and annotation.</title>
        <authorList>
            <consortium name="The Broad Institute Genomics Platform"/>
            <consortium name="The Broad Institute Genome Sequencing Center for Infectious Disease"/>
            <person name="Wu L."/>
            <person name="Ma J."/>
        </authorList>
    </citation>
    <scope>NUCLEOTIDE SEQUENCE [LARGE SCALE GENOMIC DNA]</scope>
    <source>
        <strain evidence="5">CGMCC 1.12707</strain>
    </source>
</reference>
<reference evidence="4" key="2">
    <citation type="submission" date="2016-11" db="EMBL/GenBank/DDBJ databases">
        <authorList>
            <person name="Varghese N."/>
            <person name="Submissions S."/>
        </authorList>
    </citation>
    <scope>NUCLEOTIDE SEQUENCE [LARGE SCALE GENOMIC DNA]</scope>
    <source>
        <strain evidence="4">DSM 27989</strain>
    </source>
</reference>
<dbReference type="EMBL" id="BMFL01000001">
    <property type="protein sequence ID" value="GGE88060.1"/>
    <property type="molecule type" value="Genomic_DNA"/>
</dbReference>
<reference evidence="3" key="3">
    <citation type="submission" date="2016-11" db="EMBL/GenBank/DDBJ databases">
        <authorList>
            <person name="Jaros S."/>
            <person name="Januszkiewicz K."/>
            <person name="Wedrychowicz H."/>
        </authorList>
    </citation>
    <scope>NUCLEOTIDE SEQUENCE [LARGE SCALE GENOMIC DNA]</scope>
    <source>
        <strain evidence="3">DSM 27989</strain>
    </source>
</reference>
<proteinExistence type="predicted"/>
<reference evidence="2" key="1">
    <citation type="journal article" date="2014" name="Int. J. Syst. Evol. Microbiol.">
        <title>Complete genome of a new Firmicutes species belonging to the dominant human colonic microbiota ('Ruminococcus bicirculans') reveals two chromosomes and a selective capacity to utilize plant glucans.</title>
        <authorList>
            <consortium name="NISC Comparative Sequencing Program"/>
            <person name="Wegmann U."/>
            <person name="Louis P."/>
            <person name="Goesmann A."/>
            <person name="Henrissat B."/>
            <person name="Duncan S.H."/>
            <person name="Flint H.J."/>
        </authorList>
    </citation>
    <scope>NUCLEOTIDE SEQUENCE</scope>
    <source>
        <strain evidence="2">CGMCC 1.12707</strain>
    </source>
</reference>
<evidence type="ECO:0000313" key="4">
    <source>
        <dbReference type="Proteomes" id="UP000184120"/>
    </source>
</evidence>
<dbReference type="EMBL" id="FRBH01000007">
    <property type="protein sequence ID" value="SHL22222.1"/>
    <property type="molecule type" value="Genomic_DNA"/>
</dbReference>
<dbReference type="RefSeq" id="WP_072932164.1">
    <property type="nucleotide sequence ID" value="NZ_BMFL01000001.1"/>
</dbReference>
<keyword evidence="1" id="KW-0732">Signal</keyword>
<keyword evidence="5" id="KW-1185">Reference proteome</keyword>
<dbReference type="Gene3D" id="2.60.120.40">
    <property type="match status" value="1"/>
</dbReference>
<dbReference type="OrthoDB" id="1345111at2"/>
<dbReference type="Proteomes" id="UP000650994">
    <property type="component" value="Unassembled WGS sequence"/>
</dbReference>